<dbReference type="PROSITE" id="PS51257">
    <property type="entry name" value="PROKAR_LIPOPROTEIN"/>
    <property type="match status" value="1"/>
</dbReference>
<dbReference type="InterPro" id="IPR010546">
    <property type="entry name" value="DUF1120"/>
</dbReference>
<protein>
    <submittedName>
        <fullName evidence="2">DUF1120 domain-containing protein</fullName>
    </submittedName>
</protein>
<feature type="signal peptide" evidence="1">
    <location>
        <begin position="1"/>
        <end position="23"/>
    </location>
</feature>
<dbReference type="AlphaFoldDB" id="A0AAJ6M283"/>
<accession>A0AAJ6M283</accession>
<dbReference type="Proteomes" id="UP001258207">
    <property type="component" value="Chromosome"/>
</dbReference>
<evidence type="ECO:0000313" key="2">
    <source>
        <dbReference type="EMBL" id="WNC10790.1"/>
    </source>
</evidence>
<evidence type="ECO:0000313" key="3">
    <source>
        <dbReference type="Proteomes" id="UP001258207"/>
    </source>
</evidence>
<feature type="chain" id="PRO_5042556809" evidence="1">
    <location>
        <begin position="24"/>
        <end position="374"/>
    </location>
</feature>
<organism evidence="2 3">
    <name type="scientific">Pseudomonas coleopterorum</name>
    <dbReference type="NCBI Taxonomy" id="1605838"/>
    <lineage>
        <taxon>Bacteria</taxon>
        <taxon>Pseudomonadati</taxon>
        <taxon>Pseudomonadota</taxon>
        <taxon>Gammaproteobacteria</taxon>
        <taxon>Pseudomonadales</taxon>
        <taxon>Pseudomonadaceae</taxon>
        <taxon>Pseudomonas</taxon>
    </lineage>
</organism>
<reference evidence="2" key="1">
    <citation type="submission" date="2023-09" db="EMBL/GenBank/DDBJ databases">
        <title>First report of Pseudomonas coleopterorum DJ13 causing leaf spot on Rhododendron pulchrum Sweet in China.</title>
        <authorList>
            <person name="Zhang Y."/>
        </authorList>
    </citation>
    <scope>NUCLEOTIDE SEQUENCE</scope>
    <source>
        <strain evidence="2">DJ13</strain>
    </source>
</reference>
<proteinExistence type="predicted"/>
<keyword evidence="1" id="KW-0732">Signal</keyword>
<name>A0AAJ6M283_9PSED</name>
<dbReference type="RefSeq" id="WP_310792477.1">
    <property type="nucleotide sequence ID" value="NZ_CP134081.1"/>
</dbReference>
<sequence length="374" mass="39297">MSRCTFLAALMATALATPLQAFAQGCSLSLSPADIDLGQFNRTTLQMTSGELQLPPRQLSLNILCETEQDLTLIYRASQPSTQGFALGQQGTYRLRVLQASIDDQPVQWRQATTFAPKVSTGAETPSMENDQPLQPMRNGSAVKGKRLHAQIELQAALEPTLLAASDAHELTASGSFDIVGQQKPLLVRAAFAPAACRPTLAGSANMNFGRIGVGELQRESVTTFSRRTTLDVDCDAPTRFAIRALDNRAGSVSDQLSAAVPTLFGIGRTAEGQALGGFTARLSAGIGRDGSSAYPLLGDASGQTWQPDPAGLLRNDGQPTALGRQSTSGAAPGAWAGVSLPLTVELHLAPASGLDIHQDTAIDGSATLEIIYL</sequence>
<dbReference type="Pfam" id="PF06551">
    <property type="entry name" value="DUF1120"/>
    <property type="match status" value="1"/>
</dbReference>
<evidence type="ECO:0000256" key="1">
    <source>
        <dbReference type="SAM" id="SignalP"/>
    </source>
</evidence>
<gene>
    <name evidence="2" type="ORF">RI108_05015</name>
</gene>
<dbReference type="EMBL" id="CP134081">
    <property type="protein sequence ID" value="WNC10790.1"/>
    <property type="molecule type" value="Genomic_DNA"/>
</dbReference>